<dbReference type="NCBIfam" id="NF002490">
    <property type="entry name" value="PRK01777.1"/>
    <property type="match status" value="1"/>
</dbReference>
<reference evidence="3 4" key="1">
    <citation type="submission" date="2018-10" db="EMBL/GenBank/DDBJ databases">
        <authorList>
            <person name="Chen W.-M."/>
        </authorList>
    </citation>
    <scope>NUCLEOTIDE SEQUENCE [LARGE SCALE GENOMIC DNA]</scope>
    <source>
        <strain evidence="3 4">H-5</strain>
    </source>
</reference>
<comment type="caution">
    <text evidence="3">The sequence shown here is derived from an EMBL/GenBank/DDBJ whole genome shotgun (WGS) entry which is preliminary data.</text>
</comment>
<evidence type="ECO:0000313" key="4">
    <source>
        <dbReference type="Proteomes" id="UP000275137"/>
    </source>
</evidence>
<dbReference type="HAMAP" id="MF_00460">
    <property type="entry name" value="UPF0125_RnfH"/>
    <property type="match status" value="1"/>
</dbReference>
<dbReference type="InterPro" id="IPR016155">
    <property type="entry name" value="Mopterin_synth/thiamin_S_b"/>
</dbReference>
<dbReference type="AlphaFoldDB" id="A0A3N0V6Q9"/>
<name>A0A3N0V6Q9_9PROT</name>
<dbReference type="PANTHER" id="PTHR37483">
    <property type="entry name" value="UPF0125 PROTEIN RATB"/>
    <property type="match status" value="1"/>
</dbReference>
<comment type="similarity">
    <text evidence="1 2">Belongs to the UPF0125 (RnfH) family.</text>
</comment>
<dbReference type="SUPFAM" id="SSF54285">
    <property type="entry name" value="MoaD/ThiS"/>
    <property type="match status" value="1"/>
</dbReference>
<protein>
    <recommendedName>
        <fullName evidence="2">UPF0125 protein ED236_02225</fullName>
    </recommendedName>
</protein>
<dbReference type="RefSeq" id="WP_123236293.1">
    <property type="nucleotide sequence ID" value="NZ_RJVP01000001.1"/>
</dbReference>
<dbReference type="InterPro" id="IPR005346">
    <property type="entry name" value="RnfH"/>
</dbReference>
<keyword evidence="4" id="KW-1185">Reference proteome</keyword>
<dbReference type="Proteomes" id="UP000275137">
    <property type="component" value="Unassembled WGS sequence"/>
</dbReference>
<dbReference type="InterPro" id="IPR037021">
    <property type="entry name" value="RnfH_sf"/>
</dbReference>
<organism evidence="3 4">
    <name type="scientific">Pseudomethylobacillus aquaticus</name>
    <dbReference type="NCBI Taxonomy" id="2676064"/>
    <lineage>
        <taxon>Bacteria</taxon>
        <taxon>Pseudomonadati</taxon>
        <taxon>Pseudomonadota</taxon>
        <taxon>Betaproteobacteria</taxon>
        <taxon>Nitrosomonadales</taxon>
        <taxon>Methylophilaceae</taxon>
        <taxon>Pseudomethylobacillus</taxon>
    </lineage>
</organism>
<evidence type="ECO:0000256" key="2">
    <source>
        <dbReference type="HAMAP-Rule" id="MF_00460"/>
    </source>
</evidence>
<sequence length="106" mass="11606">MPDRITVEVAYALPSEQLIIPVLVAPDTTAEAAVRLSGILEKFPDIDLNVNKIGIFGKLTKLDTVLRAHDRVEIYRPLIADPKEVRRQRAAEGKVMKKGGGEAGTE</sequence>
<dbReference type="PANTHER" id="PTHR37483:SF1">
    <property type="entry name" value="UPF0125 PROTEIN RATB"/>
    <property type="match status" value="1"/>
</dbReference>
<dbReference type="Pfam" id="PF03658">
    <property type="entry name" value="Ub-RnfH"/>
    <property type="match status" value="1"/>
</dbReference>
<evidence type="ECO:0000256" key="1">
    <source>
        <dbReference type="ARBA" id="ARBA00010645"/>
    </source>
</evidence>
<proteinExistence type="inferred from homology"/>
<dbReference type="EMBL" id="RJVP01000001">
    <property type="protein sequence ID" value="ROH88302.1"/>
    <property type="molecule type" value="Genomic_DNA"/>
</dbReference>
<dbReference type="Gene3D" id="3.10.20.280">
    <property type="entry name" value="RnfH-like"/>
    <property type="match status" value="1"/>
</dbReference>
<accession>A0A3N0V6Q9</accession>
<gene>
    <name evidence="3" type="ORF">ED236_02225</name>
</gene>
<evidence type="ECO:0000313" key="3">
    <source>
        <dbReference type="EMBL" id="ROH88302.1"/>
    </source>
</evidence>